<accession>A0A385PIA3</accession>
<dbReference type="HAMAP" id="MF_04002">
    <property type="entry name" value="PPV_L1"/>
    <property type="match status" value="1"/>
</dbReference>
<keyword evidence="5 7" id="KW-0426">Late protein</keyword>
<sequence>MAAWTQTTGILYLPPAKPVARVLSTDEYIVNTDIFFHASTERLLTVGHPYFEVHSVNGETVNVPKVSANQFRVFRMQLPDPNKFALIEPSIYDPNHERLIWKIRGIEVGRGGPVGIGTTGHPLFNKLGDTENPNRYMSQQSRDNRQDVSFDPKQTQLFIVGCTPPLGEHWDVAPPCAEQPMSPGDCPAIQLVNSIIEDGDMCDIGLGNVNFRTFQEDRSSAPLDVVNSTCKWPDFLKMTKDIYGDQVFFFGRKEQMYARHFWARAGAMGDAIPNAFDASDTRFMLKPDEQQDQSKNFGSHIYFQSPSGSLVSSDGQIFNRPYWLQKAQGSNNGICWGNQLFVTVMDNTRGTNFTLSVKKDSSVVINADYKYNAADFKQYTRHIEEYEVELIFQLCKVPLDADVLAHIHAMNPAILEDWQLGFVPPPPQGLEDAYRYITSSATRCPSQNPAKEKEDPYKDYRFWDVNLTERFSTELSQFSLGKRFLYQTGLLRGTKRPRTDITVKSKSKKSVKRRRTGQ</sequence>
<keyword evidence="1 7" id="KW-0167">Capsid protein</keyword>
<dbReference type="InterPro" id="IPR002210">
    <property type="entry name" value="Capsid_L1_Papillomavir"/>
</dbReference>
<evidence type="ECO:0000256" key="4">
    <source>
        <dbReference type="ARBA" id="ARBA00022844"/>
    </source>
</evidence>
<dbReference type="GO" id="GO:0005198">
    <property type="term" value="F:structural molecule activity"/>
    <property type="evidence" value="ECO:0007669"/>
    <property type="project" value="UniProtKB-UniRule"/>
</dbReference>
<comment type="similarity">
    <text evidence="7 8">Belongs to the papillomaviridae L1 protein family.</text>
</comment>
<dbReference type="InterPro" id="IPR036973">
    <property type="entry name" value="Capsid_L1_sf_Papillomavir"/>
</dbReference>
<evidence type="ECO:0000256" key="1">
    <source>
        <dbReference type="ARBA" id="ARBA00022561"/>
    </source>
</evidence>
<keyword evidence="7" id="KW-1164">Virus endocytosis by host</keyword>
<feature type="region of interest" description="Disordered" evidence="9">
    <location>
        <begin position="497"/>
        <end position="518"/>
    </location>
</feature>
<organism evidence="10">
    <name type="scientific">Human papillomavirus</name>
    <dbReference type="NCBI Taxonomy" id="10566"/>
    <lineage>
        <taxon>Viruses</taxon>
        <taxon>Monodnaviria</taxon>
        <taxon>Shotokuvirae</taxon>
        <taxon>Cossaviricota</taxon>
        <taxon>Papovaviricetes</taxon>
        <taxon>Zurhausenvirales</taxon>
        <taxon>Papillomaviridae</taxon>
    </lineage>
</organism>
<feature type="compositionally biased region" description="Basic residues" evidence="9">
    <location>
        <begin position="505"/>
        <end position="518"/>
    </location>
</feature>
<evidence type="ECO:0000256" key="5">
    <source>
        <dbReference type="ARBA" id="ARBA00022921"/>
    </source>
</evidence>
<proteinExistence type="inferred from homology"/>
<evidence type="ECO:0000256" key="6">
    <source>
        <dbReference type="ARBA" id="ARBA00023296"/>
    </source>
</evidence>
<dbReference type="EMBL" id="MH777201">
    <property type="protein sequence ID" value="AYA93679.1"/>
    <property type="molecule type" value="Genomic_DNA"/>
</dbReference>
<dbReference type="GO" id="GO:0042025">
    <property type="term" value="C:host cell nucleus"/>
    <property type="evidence" value="ECO:0007669"/>
    <property type="project" value="UniProtKB-SubCell"/>
</dbReference>
<protein>
    <recommendedName>
        <fullName evidence="7 8">Major capsid protein L1</fullName>
    </recommendedName>
</protein>
<reference evidence="10" key="1">
    <citation type="journal article" date="2018" name="Nat. Med.">
        <title>Expanded skin virome in DOCK8-deficient patients.</title>
        <authorList>
            <consortium name="NISC Comparative Sequencing Program"/>
            <person name="Tirosh O."/>
            <person name="Conlan S."/>
            <person name="Deming C."/>
            <person name="Lee-Lin S.Q."/>
            <person name="Huang X."/>
            <person name="Su H.C."/>
            <person name="Freeman A.F."/>
            <person name="Segre J.A."/>
            <person name="Kong H.H."/>
        </authorList>
    </citation>
    <scope>NUCLEOTIDE SEQUENCE</scope>
    <source>
        <strain evidence="10">HPV-mSK_056</strain>
    </source>
</reference>
<dbReference type="GO" id="GO:0039620">
    <property type="term" value="C:T=7 icosahedral viral capsid"/>
    <property type="evidence" value="ECO:0007669"/>
    <property type="project" value="UniProtKB-UniRule"/>
</dbReference>
<dbReference type="GO" id="GO:0075509">
    <property type="term" value="P:endocytosis involved in viral entry into host cell"/>
    <property type="evidence" value="ECO:0007669"/>
    <property type="project" value="UniProtKB-KW"/>
</dbReference>
<keyword evidence="4 7" id="KW-0946">Virion</keyword>
<dbReference type="GO" id="GO:0019062">
    <property type="term" value="P:virion attachment to host cell"/>
    <property type="evidence" value="ECO:0007669"/>
    <property type="project" value="UniProtKB-UniRule"/>
</dbReference>
<comment type="subcellular location">
    <subcellularLocation>
        <location evidence="7">Virion</location>
    </subcellularLocation>
    <subcellularLocation>
        <location evidence="7">Host nucleus</location>
    </subcellularLocation>
</comment>
<keyword evidence="7" id="KW-1048">Host nucleus</keyword>
<evidence type="ECO:0000256" key="2">
    <source>
        <dbReference type="ARBA" id="ARBA00022581"/>
    </source>
</evidence>
<gene>
    <name evidence="7 8" type="primary">L1</name>
</gene>
<dbReference type="Gene3D" id="2.60.175.20">
    <property type="entry name" value="Major capsid L1 (late) superfamily, Papillomavirus"/>
    <property type="match status" value="2"/>
</dbReference>
<comment type="function">
    <text evidence="7 8">Forms an icosahedral capsid with a T=7 symmetry and a 50 nm diameter. The capsid is composed of 72 pentamers linked to each other by disulfide bonds and associated with L2 proteins. Binds to heparan sulfate proteoglycans on cell surface of basal layer keratinocytes to provide initial virion attachment. This binding mediates a conformational change in the virus capsid that facilitates efficient infection. The virion enters the host cell via endocytosis. During virus trafficking, L1 protein dissociates from the viral DNA and the genomic DNA is released to the host nucleus. The virion assembly takes place within the cell nucleus. Encapsulates the genomic DNA together with protein L2.</text>
</comment>
<keyword evidence="2 7" id="KW-0945">Host-virus interaction</keyword>
<keyword evidence="7" id="KW-1015">Disulfide bond</keyword>
<evidence type="ECO:0000313" key="10">
    <source>
        <dbReference type="EMBL" id="AYA93679.1"/>
    </source>
</evidence>
<evidence type="ECO:0000256" key="8">
    <source>
        <dbReference type="RuleBase" id="RU361248"/>
    </source>
</evidence>
<keyword evidence="7" id="KW-1162">Viral penetration into host cytoplasm</keyword>
<feature type="disulfide bond" description="Interchain (with Cys-176)" evidence="7">
    <location>
        <position position="444"/>
    </location>
</feature>
<dbReference type="SUPFAM" id="SSF88648">
    <property type="entry name" value="Group I dsDNA viruses"/>
    <property type="match status" value="1"/>
</dbReference>
<evidence type="ECO:0000256" key="3">
    <source>
        <dbReference type="ARBA" id="ARBA00022804"/>
    </source>
</evidence>
<dbReference type="PRINTS" id="PR00865">
    <property type="entry name" value="HPVCAPSIDL1"/>
</dbReference>
<evidence type="ECO:0000256" key="9">
    <source>
        <dbReference type="SAM" id="MobiDB-lite"/>
    </source>
</evidence>
<comment type="subunit">
    <text evidence="7">Self-assembles into homopentamers. The capsid has an icosahedral symmetry and consists of 72 capsomers, with each capsomer being a pentamer of L1. Interacts with the minor capsid protein L2; this interaction is necessary for viral genome encapsidation. Interacts with protein E2; this interaction enhances E2-dependent replication and transcription activation.</text>
</comment>
<name>A0A385PIA3_9PAPI</name>
<keyword evidence="3 7" id="KW-1161">Viral attachment to host cell</keyword>
<dbReference type="InterPro" id="IPR011222">
    <property type="entry name" value="dsDNA_vir_gr_I_capsid"/>
</dbReference>
<dbReference type="Pfam" id="PF00500">
    <property type="entry name" value="Late_protein_L1"/>
    <property type="match status" value="1"/>
</dbReference>
<keyword evidence="6 7" id="KW-1160">Virus entry into host cell</keyword>
<evidence type="ECO:0000256" key="7">
    <source>
        <dbReference type="HAMAP-Rule" id="MF_04002"/>
    </source>
</evidence>
<feature type="disulfide bond" description="Interchain (with Cys-444)" evidence="7">
    <location>
        <position position="176"/>
    </location>
</feature>
<keyword evidence="8" id="KW-1145">T=7 icosahedral capsid protein</keyword>